<keyword evidence="3" id="KW-1185">Reference proteome</keyword>
<dbReference type="Pfam" id="PF07717">
    <property type="entry name" value="OB_NTP_bind"/>
    <property type="match status" value="1"/>
</dbReference>
<feature type="domain" description="DEAD-box helicase OB fold" evidence="1">
    <location>
        <begin position="1"/>
        <end position="47"/>
    </location>
</feature>
<evidence type="ECO:0000313" key="3">
    <source>
        <dbReference type="Proteomes" id="UP001162156"/>
    </source>
</evidence>
<dbReference type="Proteomes" id="UP001162156">
    <property type="component" value="Unassembled WGS sequence"/>
</dbReference>
<name>A0AAV8ZSS5_9CUCU</name>
<sequence length="83" mass="9576">MHPSSVNYSVRSFPSPYMVYQEKVRTSKVFFRDCTMVPVIPLVLFSGYELNITVQNGNTFITLEDGWILFQVEEHKVSLNDKG</sequence>
<comment type="caution">
    <text evidence="2">The sequence shown here is derived from an EMBL/GenBank/DDBJ whole genome shotgun (WGS) entry which is preliminary data.</text>
</comment>
<protein>
    <recommendedName>
        <fullName evidence="1">DEAD-box helicase OB fold domain-containing protein</fullName>
    </recommendedName>
</protein>
<dbReference type="InterPro" id="IPR011709">
    <property type="entry name" value="DEAD-box_helicase_OB_fold"/>
</dbReference>
<reference evidence="2" key="1">
    <citation type="journal article" date="2023" name="Insect Mol. Biol.">
        <title>Genome sequencing provides insights into the evolution of gene families encoding plant cell wall-degrading enzymes in longhorned beetles.</title>
        <authorList>
            <person name="Shin N.R."/>
            <person name="Okamura Y."/>
            <person name="Kirsch R."/>
            <person name="Pauchet Y."/>
        </authorList>
    </citation>
    <scope>NUCLEOTIDE SEQUENCE</scope>
    <source>
        <strain evidence="2">RBIC_L_NR</strain>
    </source>
</reference>
<accession>A0AAV8ZSS5</accession>
<dbReference type="AlphaFoldDB" id="A0AAV8ZSS5"/>
<dbReference type="EMBL" id="JANEYF010000603">
    <property type="protein sequence ID" value="KAJ8969046.1"/>
    <property type="molecule type" value="Genomic_DNA"/>
</dbReference>
<organism evidence="2 3">
    <name type="scientific">Rhamnusium bicolor</name>
    <dbReference type="NCBI Taxonomy" id="1586634"/>
    <lineage>
        <taxon>Eukaryota</taxon>
        <taxon>Metazoa</taxon>
        <taxon>Ecdysozoa</taxon>
        <taxon>Arthropoda</taxon>
        <taxon>Hexapoda</taxon>
        <taxon>Insecta</taxon>
        <taxon>Pterygota</taxon>
        <taxon>Neoptera</taxon>
        <taxon>Endopterygota</taxon>
        <taxon>Coleoptera</taxon>
        <taxon>Polyphaga</taxon>
        <taxon>Cucujiformia</taxon>
        <taxon>Chrysomeloidea</taxon>
        <taxon>Cerambycidae</taxon>
        <taxon>Lepturinae</taxon>
        <taxon>Rhagiini</taxon>
        <taxon>Rhamnusium</taxon>
    </lineage>
</organism>
<evidence type="ECO:0000313" key="2">
    <source>
        <dbReference type="EMBL" id="KAJ8969046.1"/>
    </source>
</evidence>
<evidence type="ECO:0000259" key="1">
    <source>
        <dbReference type="Pfam" id="PF07717"/>
    </source>
</evidence>
<proteinExistence type="predicted"/>
<gene>
    <name evidence="2" type="ORF">NQ314_001946</name>
</gene>